<keyword evidence="3" id="KW-0833">Ubl conjugation pathway</keyword>
<dbReference type="GO" id="GO:0003006">
    <property type="term" value="P:developmental process involved in reproduction"/>
    <property type="evidence" value="ECO:0007669"/>
    <property type="project" value="UniProtKB-ARBA"/>
</dbReference>
<dbReference type="InterPro" id="IPR036770">
    <property type="entry name" value="Ankyrin_rpt-contain_sf"/>
</dbReference>
<dbReference type="FunCoup" id="G0PE68">
    <property type="interactions" value="2505"/>
</dbReference>
<dbReference type="InterPro" id="IPR002110">
    <property type="entry name" value="Ankyrin_rpt"/>
</dbReference>
<dbReference type="PANTHER" id="PTHR24173:SF85">
    <property type="entry name" value="PROTEIN FEM-1 HOMOLOG CG6966"/>
    <property type="match status" value="1"/>
</dbReference>
<keyword evidence="2" id="KW-0677">Repeat</keyword>
<dbReference type="EMBL" id="GL380307">
    <property type="protein sequence ID" value="EGT52816.1"/>
    <property type="molecule type" value="Genomic_DNA"/>
</dbReference>
<dbReference type="AlphaFoldDB" id="G0PE68"/>
<evidence type="ECO:0000313" key="8">
    <source>
        <dbReference type="Proteomes" id="UP000008068"/>
    </source>
</evidence>
<dbReference type="Pfam" id="PF12796">
    <property type="entry name" value="Ank_2"/>
    <property type="match status" value="2"/>
</dbReference>
<evidence type="ECO:0000256" key="2">
    <source>
        <dbReference type="ARBA" id="ARBA00022737"/>
    </source>
</evidence>
<dbReference type="SUPFAM" id="SSF48403">
    <property type="entry name" value="Ankyrin repeat"/>
    <property type="match status" value="2"/>
</dbReference>
<evidence type="ECO:0000256" key="3">
    <source>
        <dbReference type="ARBA" id="ARBA00022786"/>
    </source>
</evidence>
<dbReference type="OrthoDB" id="10071877at2759"/>
<comment type="similarity">
    <text evidence="5">Belongs to the fem-1 family.</text>
</comment>
<evidence type="ECO:0000313" key="7">
    <source>
        <dbReference type="EMBL" id="EGT52816.1"/>
    </source>
</evidence>
<dbReference type="SMART" id="SM00248">
    <property type="entry name" value="ANK"/>
    <property type="match status" value="8"/>
</dbReference>
<name>G0PE68_CAEBE</name>
<dbReference type="PANTHER" id="PTHR24173">
    <property type="entry name" value="ANKYRIN REPEAT CONTAINING"/>
    <property type="match status" value="1"/>
</dbReference>
<dbReference type="InterPro" id="IPR011990">
    <property type="entry name" value="TPR-like_helical_dom_sf"/>
</dbReference>
<dbReference type="GO" id="GO:0000151">
    <property type="term" value="C:ubiquitin ligase complex"/>
    <property type="evidence" value="ECO:0007669"/>
    <property type="project" value="TreeGrafter"/>
</dbReference>
<dbReference type="PROSITE" id="PS50088">
    <property type="entry name" value="ANK_REPEAT"/>
    <property type="match status" value="6"/>
</dbReference>
<gene>
    <name evidence="7" type="ORF">CAEBREN_28981</name>
</gene>
<reference evidence="8" key="1">
    <citation type="submission" date="2011-07" db="EMBL/GenBank/DDBJ databases">
        <authorList>
            <consortium name="Caenorhabditis brenneri Sequencing and Analysis Consortium"/>
            <person name="Wilson R.K."/>
        </authorList>
    </citation>
    <scope>NUCLEOTIDE SEQUENCE [LARGE SCALE GENOMIC DNA]</scope>
    <source>
        <strain evidence="8">PB2801</strain>
    </source>
</reference>
<feature type="repeat" description="ANK" evidence="6">
    <location>
        <begin position="97"/>
        <end position="121"/>
    </location>
</feature>
<feature type="repeat" description="ANK" evidence="6">
    <location>
        <begin position="580"/>
        <end position="614"/>
    </location>
</feature>
<evidence type="ECO:0000256" key="5">
    <source>
        <dbReference type="ARBA" id="ARBA00038500"/>
    </source>
</evidence>
<feature type="repeat" description="ANK" evidence="6">
    <location>
        <begin position="197"/>
        <end position="221"/>
    </location>
</feature>
<proteinExistence type="inferred from homology"/>
<evidence type="ECO:0000256" key="4">
    <source>
        <dbReference type="ARBA" id="ARBA00023043"/>
    </source>
</evidence>
<dbReference type="SUPFAM" id="SSF48452">
    <property type="entry name" value="TPR-like"/>
    <property type="match status" value="1"/>
</dbReference>
<dbReference type="Proteomes" id="UP000008068">
    <property type="component" value="Unassembled WGS sequence"/>
</dbReference>
<dbReference type="HOGENOM" id="CLU_020042_1_0_1"/>
<accession>G0PE68</accession>
<evidence type="ECO:0000256" key="1">
    <source>
        <dbReference type="ARBA" id="ARBA00004906"/>
    </source>
</evidence>
<dbReference type="eggNOG" id="KOG0508">
    <property type="taxonomic scope" value="Eukaryota"/>
</dbReference>
<feature type="repeat" description="ANK" evidence="6">
    <location>
        <begin position="56"/>
        <end position="88"/>
    </location>
</feature>
<sequence>MEEEVPPLSSLSDGKQFRSVIYNAAASGNVRRIRVFTLNKKKDKVWIDNCLNTDDNNRFPLVIAARNGYTEVVDFLLELGADPSVCGVVEFDNDNIQGTPPLWAAAAAGHLSIVKLLVEKGKADVNQFTNTRSTPLRGACYDGHLDIVQYLIDNGADPRIPNRHGHSCLMIAAYRNKIEVVKLLLKAGIDPNDKTERGNTALHDAAESGNVEIIKILLESGGVVMKDKLGVDPLLGAALSGYKDVVNLLADQMPSAIHRRDALKLLGCTYLDKKMDAISAMQCWKEAMEVPLKTEELRLVSVIFMIKLTIHIQIREMETFATPKEVYEMHTEAQTMHHIEQMEGNIEAQRMQALIIRERILGGSHSDVHYYLRFRGAVYCDMGQMNRCYELWKHALQLQQDHFAPLYYGTITTLQSFQDTFAMSLNEFVNNHHANPDLRVKASWVKYIFNQVCVELERAFSWPPQRLLEDTECCGSERCQHSTIKSEYKKLVIVAVHLINILERLTLPSAQIPDSEEEKKPKADIARFVVVCRKLHIPILHHALEEKAVDQNGTEFELPKVAVLNQLLSYDLDVNEPDENGDTPLHFVLRATRFRRSLARSLLLCGAWIHARNNSGEVIFETMETLRKNNSEINFNQVHPERYMTLAGLCCNAMRVKYKDQFVGVEKDFPLELIRFYLAH</sequence>
<protein>
    <submittedName>
        <fullName evidence="7">Uncharacterized protein</fullName>
    </submittedName>
</protein>
<comment type="pathway">
    <text evidence="1">Protein modification; protein ubiquitination.</text>
</comment>
<dbReference type="InParanoid" id="G0PE68"/>
<keyword evidence="4 6" id="KW-0040">ANK repeat</keyword>
<dbReference type="STRING" id="135651.G0PE68"/>
<dbReference type="FunFam" id="1.25.40.20:FF:000264">
    <property type="entry name" value="Fem-1 homolog B"/>
    <property type="match status" value="1"/>
</dbReference>
<evidence type="ECO:0000256" key="6">
    <source>
        <dbReference type="PROSITE-ProRule" id="PRU00023"/>
    </source>
</evidence>
<organism evidence="8">
    <name type="scientific">Caenorhabditis brenneri</name>
    <name type="common">Nematode worm</name>
    <dbReference type="NCBI Taxonomy" id="135651"/>
    <lineage>
        <taxon>Eukaryota</taxon>
        <taxon>Metazoa</taxon>
        <taxon>Ecdysozoa</taxon>
        <taxon>Nematoda</taxon>
        <taxon>Chromadorea</taxon>
        <taxon>Rhabditida</taxon>
        <taxon>Rhabditina</taxon>
        <taxon>Rhabditomorpha</taxon>
        <taxon>Rhabditoidea</taxon>
        <taxon>Rhabditidae</taxon>
        <taxon>Peloderinae</taxon>
        <taxon>Caenorhabditis</taxon>
    </lineage>
</organism>
<keyword evidence="8" id="KW-1185">Reference proteome</keyword>
<feature type="repeat" description="ANK" evidence="6">
    <location>
        <begin position="164"/>
        <end position="196"/>
    </location>
</feature>
<dbReference type="GO" id="GO:0043161">
    <property type="term" value="P:proteasome-mediated ubiquitin-dependent protein catabolic process"/>
    <property type="evidence" value="ECO:0007669"/>
    <property type="project" value="UniProtKB-ARBA"/>
</dbReference>
<dbReference type="Gene3D" id="1.25.40.20">
    <property type="entry name" value="Ankyrin repeat-containing domain"/>
    <property type="match status" value="3"/>
</dbReference>
<dbReference type="PROSITE" id="PS50297">
    <property type="entry name" value="ANK_REP_REGION"/>
    <property type="match status" value="5"/>
</dbReference>
<dbReference type="Pfam" id="PF00023">
    <property type="entry name" value="Ank"/>
    <property type="match status" value="1"/>
</dbReference>
<feature type="repeat" description="ANK" evidence="6">
    <location>
        <begin position="131"/>
        <end position="163"/>
    </location>
</feature>